<reference evidence="3" key="2">
    <citation type="submission" date="2017-05" db="EMBL/GenBank/DDBJ databases">
        <title>Draft genome sequence of Geobacter pelophilus, a iron(III)-reducing bacteria.</title>
        <authorList>
            <person name="Aoyagi T."/>
            <person name="Koike H."/>
            <person name="Morita T."/>
            <person name="Sato Y."/>
            <person name="Habe H."/>
            <person name="Hori T."/>
        </authorList>
    </citation>
    <scope>NUCLEOTIDE SEQUENCE [LARGE SCALE GENOMIC DNA]</scope>
    <source>
        <strain evidence="3">Drf2</strain>
    </source>
</reference>
<reference evidence="2 3" key="1">
    <citation type="submission" date="2017-04" db="EMBL/GenBank/DDBJ databases">
        <authorList>
            <consortium name="Geobacter pelophilus Genome Sequencing"/>
            <person name="Aoyagi T."/>
            <person name="Koike H."/>
            <person name="Hori T."/>
        </authorList>
    </citation>
    <scope>NUCLEOTIDE SEQUENCE [LARGE SCALE GENOMIC DNA]</scope>
    <source>
        <strain evidence="2 3">Drf2</strain>
    </source>
</reference>
<name>A0ABQ0MPT2_9BACT</name>
<dbReference type="Proteomes" id="UP000194153">
    <property type="component" value="Unassembled WGS sequence"/>
</dbReference>
<sequence length="73" mass="8180">MGMSSGDKFQKDECLLVARACRDNVDSIQQRIDRLNKEIGKGTAVYSRDELKMLDSQLKDATRTLEMLISDGA</sequence>
<evidence type="ECO:0000313" key="3">
    <source>
        <dbReference type="Proteomes" id="UP000194153"/>
    </source>
</evidence>
<accession>A0ABQ0MPT2</accession>
<evidence type="ECO:0000313" key="2">
    <source>
        <dbReference type="EMBL" id="GAW69086.1"/>
    </source>
</evidence>
<gene>
    <name evidence="2" type="ORF">GPEL0_02r0222</name>
</gene>
<dbReference type="EMBL" id="BDQG01000002">
    <property type="protein sequence ID" value="GAW69086.1"/>
    <property type="molecule type" value="Genomic_DNA"/>
</dbReference>
<feature type="coiled-coil region" evidence="1">
    <location>
        <begin position="18"/>
        <end position="71"/>
    </location>
</feature>
<comment type="caution">
    <text evidence="2">The sequence shown here is derived from an EMBL/GenBank/DDBJ whole genome shotgun (WGS) entry which is preliminary data.</text>
</comment>
<keyword evidence="1" id="KW-0175">Coiled coil</keyword>
<evidence type="ECO:0008006" key="4">
    <source>
        <dbReference type="Google" id="ProtNLM"/>
    </source>
</evidence>
<protein>
    <recommendedName>
        <fullName evidence="4">Spo0E like sporulation regulatory protein</fullName>
    </recommendedName>
</protein>
<organism evidence="2 3">
    <name type="scientific">Geoanaerobacter pelophilus</name>
    <dbReference type="NCBI Taxonomy" id="60036"/>
    <lineage>
        <taxon>Bacteria</taxon>
        <taxon>Pseudomonadati</taxon>
        <taxon>Thermodesulfobacteriota</taxon>
        <taxon>Desulfuromonadia</taxon>
        <taxon>Geobacterales</taxon>
        <taxon>Geobacteraceae</taxon>
        <taxon>Geoanaerobacter</taxon>
    </lineage>
</organism>
<evidence type="ECO:0000256" key="1">
    <source>
        <dbReference type="SAM" id="Coils"/>
    </source>
</evidence>
<proteinExistence type="predicted"/>
<keyword evidence="3" id="KW-1185">Reference proteome</keyword>